<organism evidence="4 5">
    <name type="scientific">Azospirillum ramasamyi</name>
    <dbReference type="NCBI Taxonomy" id="682998"/>
    <lineage>
        <taxon>Bacteria</taxon>
        <taxon>Pseudomonadati</taxon>
        <taxon>Pseudomonadota</taxon>
        <taxon>Alphaproteobacteria</taxon>
        <taxon>Rhodospirillales</taxon>
        <taxon>Azospirillaceae</taxon>
        <taxon>Azospirillum</taxon>
    </lineage>
</organism>
<dbReference type="AlphaFoldDB" id="A0A2U9S797"/>
<dbReference type="SUPFAM" id="SSF51735">
    <property type="entry name" value="NAD(P)-binding Rossmann-fold domains"/>
    <property type="match status" value="1"/>
</dbReference>
<gene>
    <name evidence="4" type="ORF">DM194_13910</name>
</gene>
<dbReference type="PRINTS" id="PR00081">
    <property type="entry name" value="GDHRDH"/>
</dbReference>
<dbReference type="RefSeq" id="WP_111068192.1">
    <property type="nucleotide sequence ID" value="NZ_CP029830.1"/>
</dbReference>
<reference evidence="4 5" key="1">
    <citation type="submission" date="2018-06" db="EMBL/GenBank/DDBJ databases">
        <title>Complete genome sequencing of Azospirillum sp. M2T2B2.</title>
        <authorList>
            <person name="Heo J."/>
            <person name="Kim S.-J."/>
            <person name="Kwon S.-W."/>
            <person name="Anandham R."/>
        </authorList>
    </citation>
    <scope>NUCLEOTIDE SEQUENCE [LARGE SCALE GENOMIC DNA]</scope>
    <source>
        <strain evidence="4 5">M2T2B2</strain>
        <plasmid evidence="4 5">unnamed1</plasmid>
    </source>
</reference>
<dbReference type="Proteomes" id="UP000249605">
    <property type="component" value="Plasmid unnamed1"/>
</dbReference>
<dbReference type="InterPro" id="IPR057326">
    <property type="entry name" value="KR_dom"/>
</dbReference>
<keyword evidence="5" id="KW-1185">Reference proteome</keyword>
<geneLocation type="plasmid" evidence="4 5">
    <name>unnamed1</name>
</geneLocation>
<dbReference type="GO" id="GO:0030497">
    <property type="term" value="P:fatty acid elongation"/>
    <property type="evidence" value="ECO:0007669"/>
    <property type="project" value="TreeGrafter"/>
</dbReference>
<evidence type="ECO:0000256" key="1">
    <source>
        <dbReference type="ARBA" id="ARBA00006484"/>
    </source>
</evidence>
<name>A0A2U9S797_9PROT</name>
<dbReference type="PANTHER" id="PTHR42760">
    <property type="entry name" value="SHORT-CHAIN DEHYDROGENASES/REDUCTASES FAMILY MEMBER"/>
    <property type="match status" value="1"/>
</dbReference>
<dbReference type="Pfam" id="PF00106">
    <property type="entry name" value="adh_short"/>
    <property type="match status" value="1"/>
</dbReference>
<evidence type="ECO:0000256" key="2">
    <source>
        <dbReference type="RuleBase" id="RU000363"/>
    </source>
</evidence>
<dbReference type="FunFam" id="3.40.50.720:FF:000084">
    <property type="entry name" value="Short-chain dehydrogenase reductase"/>
    <property type="match status" value="1"/>
</dbReference>
<dbReference type="SMART" id="SM00822">
    <property type="entry name" value="PKS_KR"/>
    <property type="match status" value="1"/>
</dbReference>
<dbReference type="InterPro" id="IPR002347">
    <property type="entry name" value="SDR_fam"/>
</dbReference>
<dbReference type="PANTHER" id="PTHR42760:SF135">
    <property type="entry name" value="BLL7886 PROTEIN"/>
    <property type="match status" value="1"/>
</dbReference>
<accession>A0A2U9S797</accession>
<dbReference type="InterPro" id="IPR036291">
    <property type="entry name" value="NAD(P)-bd_dom_sf"/>
</dbReference>
<dbReference type="NCBIfam" id="NF005559">
    <property type="entry name" value="PRK07231.1"/>
    <property type="match status" value="1"/>
</dbReference>
<evidence type="ECO:0000259" key="3">
    <source>
        <dbReference type="SMART" id="SM00822"/>
    </source>
</evidence>
<protein>
    <submittedName>
        <fullName evidence="4">2-deoxy-D-gluconate 3-dehydrogenase</fullName>
    </submittedName>
</protein>
<comment type="similarity">
    <text evidence="1 2">Belongs to the short-chain dehydrogenases/reductases (SDR) family.</text>
</comment>
<keyword evidence="4" id="KW-0614">Plasmid</keyword>
<proteinExistence type="inferred from homology"/>
<dbReference type="GO" id="GO:0016616">
    <property type="term" value="F:oxidoreductase activity, acting on the CH-OH group of donors, NAD or NADP as acceptor"/>
    <property type="evidence" value="ECO:0007669"/>
    <property type="project" value="TreeGrafter"/>
</dbReference>
<evidence type="ECO:0000313" key="5">
    <source>
        <dbReference type="Proteomes" id="UP000249605"/>
    </source>
</evidence>
<dbReference type="KEGG" id="azm:DM194_13910"/>
<dbReference type="EMBL" id="CP029830">
    <property type="protein sequence ID" value="AWU95425.1"/>
    <property type="molecule type" value="Genomic_DNA"/>
</dbReference>
<feature type="domain" description="Ketoreductase" evidence="3">
    <location>
        <begin position="10"/>
        <end position="154"/>
    </location>
</feature>
<dbReference type="Gene3D" id="3.40.50.720">
    <property type="entry name" value="NAD(P)-binding Rossmann-like Domain"/>
    <property type="match status" value="1"/>
</dbReference>
<dbReference type="PRINTS" id="PR00080">
    <property type="entry name" value="SDRFAMILY"/>
</dbReference>
<sequence length="259" mass="26679">MSFTIDLTGRTALVTGASSGLGRHFAGVLAQAGARVALAARRTDALAETKAAIEAAGGTALVVAMDVTDSASVSAAVAQAWDGLGRIDILVNNAGVTATRPFLDMSEEEWDRVVDTNLTGCARVAREVARRMRDDAQAGGRGGAIVNIASILGMRVAGQVSSYIAAKGGLVHLTKAMALELARYGIRVNALCPGYVETELNADFFASDAGKALVKRIPQRRLGRLADLDGPLLLLASDAGAYMTGSVLAVDGGHLVSSL</sequence>
<evidence type="ECO:0000313" key="4">
    <source>
        <dbReference type="EMBL" id="AWU95425.1"/>
    </source>
</evidence>
<dbReference type="OrthoDB" id="7255009at2"/>